<reference evidence="2" key="1">
    <citation type="submission" date="2021-06" db="EMBL/GenBank/DDBJ databases">
        <title>Parelaphostrongylus tenuis whole genome reference sequence.</title>
        <authorList>
            <person name="Garwood T.J."/>
            <person name="Larsen P.A."/>
            <person name="Fountain-Jones N.M."/>
            <person name="Garbe J.R."/>
            <person name="Macchietto M.G."/>
            <person name="Kania S.A."/>
            <person name="Gerhold R.W."/>
            <person name="Richards J.E."/>
            <person name="Wolf T.M."/>
        </authorList>
    </citation>
    <scope>NUCLEOTIDE SEQUENCE</scope>
    <source>
        <strain evidence="2">MNPRO001-30</strain>
        <tissue evidence="2">Meninges</tissue>
    </source>
</reference>
<name>A0AAD5R5A8_PARTN</name>
<sequence>MNEICFKLLKRFLTYDPKRRITAEEALTGKWFTEDPKPTPPEISPTFPAKREQHRAPLPKVDNSHKKAEII</sequence>
<gene>
    <name evidence="2" type="ORF">KIN20_031320</name>
</gene>
<comment type="caution">
    <text evidence="2">The sequence shown here is derived from an EMBL/GenBank/DDBJ whole genome shotgun (WGS) entry which is preliminary data.</text>
</comment>
<dbReference type="SUPFAM" id="SSF56112">
    <property type="entry name" value="Protein kinase-like (PK-like)"/>
    <property type="match status" value="1"/>
</dbReference>
<feature type="non-terminal residue" evidence="2">
    <location>
        <position position="71"/>
    </location>
</feature>
<dbReference type="Gene3D" id="1.10.510.10">
    <property type="entry name" value="Transferase(Phosphotransferase) domain 1"/>
    <property type="match status" value="1"/>
</dbReference>
<organism evidence="2 3">
    <name type="scientific">Parelaphostrongylus tenuis</name>
    <name type="common">Meningeal worm</name>
    <dbReference type="NCBI Taxonomy" id="148309"/>
    <lineage>
        <taxon>Eukaryota</taxon>
        <taxon>Metazoa</taxon>
        <taxon>Ecdysozoa</taxon>
        <taxon>Nematoda</taxon>
        <taxon>Chromadorea</taxon>
        <taxon>Rhabditida</taxon>
        <taxon>Rhabditina</taxon>
        <taxon>Rhabditomorpha</taxon>
        <taxon>Strongyloidea</taxon>
        <taxon>Metastrongylidae</taxon>
        <taxon>Parelaphostrongylus</taxon>
    </lineage>
</organism>
<evidence type="ECO:0000313" key="2">
    <source>
        <dbReference type="EMBL" id="KAJ1369765.1"/>
    </source>
</evidence>
<keyword evidence="3" id="KW-1185">Reference proteome</keyword>
<dbReference type="Proteomes" id="UP001196413">
    <property type="component" value="Unassembled WGS sequence"/>
</dbReference>
<dbReference type="EMBL" id="JAHQIW010006677">
    <property type="protein sequence ID" value="KAJ1369765.1"/>
    <property type="molecule type" value="Genomic_DNA"/>
</dbReference>
<feature type="region of interest" description="Disordered" evidence="1">
    <location>
        <begin position="31"/>
        <end position="71"/>
    </location>
</feature>
<dbReference type="InterPro" id="IPR011009">
    <property type="entry name" value="Kinase-like_dom_sf"/>
</dbReference>
<evidence type="ECO:0000313" key="3">
    <source>
        <dbReference type="Proteomes" id="UP001196413"/>
    </source>
</evidence>
<proteinExistence type="predicted"/>
<protein>
    <submittedName>
        <fullName evidence="2">Uncharacterized protein</fullName>
    </submittedName>
</protein>
<evidence type="ECO:0000256" key="1">
    <source>
        <dbReference type="SAM" id="MobiDB-lite"/>
    </source>
</evidence>
<dbReference type="AlphaFoldDB" id="A0AAD5R5A8"/>
<feature type="compositionally biased region" description="Basic and acidic residues" evidence="1">
    <location>
        <begin position="62"/>
        <end position="71"/>
    </location>
</feature>
<accession>A0AAD5R5A8</accession>